<keyword evidence="1" id="KW-0732">Signal</keyword>
<evidence type="ECO:0000313" key="3">
    <source>
        <dbReference type="Proteomes" id="UP000254802"/>
    </source>
</evidence>
<dbReference type="EMBL" id="UGPN01000002">
    <property type="protein sequence ID" value="STY61488.1"/>
    <property type="molecule type" value="Genomic_DNA"/>
</dbReference>
<dbReference type="AlphaFoldDB" id="A0A378N665"/>
<sequence>MNKLAVIFSVCFANLGLNSTAYAAPSIPQELLENSLVYCTTSSDSLLTTKIDVIRI</sequence>
<accession>A0A378N665</accession>
<organism evidence="2 3">
    <name type="scientific">Mannheimia haemolytica</name>
    <name type="common">Pasteurella haemolytica</name>
    <dbReference type="NCBI Taxonomy" id="75985"/>
    <lineage>
        <taxon>Bacteria</taxon>
        <taxon>Pseudomonadati</taxon>
        <taxon>Pseudomonadota</taxon>
        <taxon>Gammaproteobacteria</taxon>
        <taxon>Pasteurellales</taxon>
        <taxon>Pasteurellaceae</taxon>
        <taxon>Mannheimia</taxon>
    </lineage>
</organism>
<reference evidence="2 3" key="1">
    <citation type="submission" date="2018-06" db="EMBL/GenBank/DDBJ databases">
        <authorList>
            <consortium name="Pathogen Informatics"/>
            <person name="Doyle S."/>
        </authorList>
    </citation>
    <scope>NUCLEOTIDE SEQUENCE [LARGE SCALE GENOMIC DNA]</scope>
    <source>
        <strain evidence="2 3">NCTC10638</strain>
    </source>
</reference>
<proteinExistence type="predicted"/>
<name>A0A378N665_MANHA</name>
<dbReference type="Proteomes" id="UP000254802">
    <property type="component" value="Unassembled WGS sequence"/>
</dbReference>
<evidence type="ECO:0000256" key="1">
    <source>
        <dbReference type="SAM" id="SignalP"/>
    </source>
</evidence>
<gene>
    <name evidence="2" type="ORF">NCTC10638_02705</name>
</gene>
<feature type="signal peptide" evidence="1">
    <location>
        <begin position="1"/>
        <end position="23"/>
    </location>
</feature>
<evidence type="ECO:0000313" key="2">
    <source>
        <dbReference type="EMBL" id="STY61488.1"/>
    </source>
</evidence>
<feature type="chain" id="PRO_5016979442" evidence="1">
    <location>
        <begin position="24"/>
        <end position="56"/>
    </location>
</feature>
<protein>
    <submittedName>
        <fullName evidence="2">Uncharacterized protein</fullName>
    </submittedName>
</protein>